<gene>
    <name evidence="2" type="ordered locus">TERTU_4103</name>
</gene>
<dbReference type="eggNOG" id="ENOG5032J24">
    <property type="taxonomic scope" value="Bacteria"/>
</dbReference>
<accession>C5BUF7</accession>
<dbReference type="OrthoDB" id="9877900at2"/>
<dbReference type="HOGENOM" id="CLU_1184576_0_0_6"/>
<organism evidence="2 3">
    <name type="scientific">Teredinibacter turnerae (strain ATCC 39867 / T7901)</name>
    <dbReference type="NCBI Taxonomy" id="377629"/>
    <lineage>
        <taxon>Bacteria</taxon>
        <taxon>Pseudomonadati</taxon>
        <taxon>Pseudomonadota</taxon>
        <taxon>Gammaproteobacteria</taxon>
        <taxon>Cellvibrionales</taxon>
        <taxon>Cellvibrionaceae</taxon>
        <taxon>Teredinibacter</taxon>
    </lineage>
</organism>
<dbReference type="RefSeq" id="WP_015817243.1">
    <property type="nucleotide sequence ID" value="NC_012997.1"/>
</dbReference>
<dbReference type="Proteomes" id="UP000009080">
    <property type="component" value="Chromosome"/>
</dbReference>
<keyword evidence="3" id="KW-1185">Reference proteome</keyword>
<proteinExistence type="predicted"/>
<dbReference type="AlphaFoldDB" id="C5BUF7"/>
<evidence type="ECO:0000313" key="2">
    <source>
        <dbReference type="EMBL" id="ACR11131.1"/>
    </source>
</evidence>
<feature type="region of interest" description="Disordered" evidence="1">
    <location>
        <begin position="54"/>
        <end position="89"/>
    </location>
</feature>
<reference evidence="2 3" key="1">
    <citation type="journal article" date="2009" name="PLoS ONE">
        <title>The complete genome of Teredinibacter turnerae T7901: an intracellular endosymbiont of marine wood-boring bivalves (shipworms).</title>
        <authorList>
            <person name="Yang J.C."/>
            <person name="Madupu R."/>
            <person name="Durkin A.S."/>
            <person name="Ekborg N.A."/>
            <person name="Pedamallu C.S."/>
            <person name="Hostetler J.B."/>
            <person name="Radune D."/>
            <person name="Toms B.S."/>
            <person name="Henrissat B."/>
            <person name="Coutinho P.M."/>
            <person name="Schwarz S."/>
            <person name="Field L."/>
            <person name="Trindade-Silva A.E."/>
            <person name="Soares C.A.G."/>
            <person name="Elshahawi S."/>
            <person name="Hanora A."/>
            <person name="Schmidt E.W."/>
            <person name="Haygood M.G."/>
            <person name="Posfai J."/>
            <person name="Benner J."/>
            <person name="Madinger C."/>
            <person name="Nove J."/>
            <person name="Anton B."/>
            <person name="Chaudhary K."/>
            <person name="Foster J."/>
            <person name="Holman A."/>
            <person name="Kumar S."/>
            <person name="Lessard P.A."/>
            <person name="Luyten Y.A."/>
            <person name="Slatko B."/>
            <person name="Wood N."/>
            <person name="Wu B."/>
            <person name="Teplitski M."/>
            <person name="Mougous J.D."/>
            <person name="Ward N."/>
            <person name="Eisen J.A."/>
            <person name="Badger J.H."/>
            <person name="Distel D.L."/>
        </authorList>
    </citation>
    <scope>NUCLEOTIDE SEQUENCE [LARGE SCALE GENOMIC DNA]</scope>
    <source>
        <strain evidence="3">ATCC 39867 / T7901</strain>
    </source>
</reference>
<dbReference type="KEGG" id="ttu:TERTU_4103"/>
<evidence type="ECO:0000256" key="1">
    <source>
        <dbReference type="SAM" id="MobiDB-lite"/>
    </source>
</evidence>
<feature type="compositionally biased region" description="Polar residues" evidence="1">
    <location>
        <begin position="54"/>
        <end position="78"/>
    </location>
</feature>
<protein>
    <submittedName>
        <fullName evidence="2">Uncharacterized protein</fullName>
    </submittedName>
</protein>
<name>C5BUF7_TERTT</name>
<evidence type="ECO:0000313" key="3">
    <source>
        <dbReference type="Proteomes" id="UP000009080"/>
    </source>
</evidence>
<sequence length="234" mass="25836">MKSIFIILFTISLLCNLALLIRLSTADSATQYAYLTPDNEPAKAIRTDAVCAPETTQPRLTRSQRITKNPGNEANGTPETLGRETPPLAEQGSDAYTYYQAASMRAVEFAEYAREYFSSLNDVEKIHALQITPPVGEGMRVFNQAIDANASPEIQSFAIQQLIENGGYSGMNRVIEALDMQGLDFEKIALPLLARSSDPSMAHLIRTKLSAIPEGPRRAPYQDALTEMELRYGM</sequence>
<dbReference type="EMBL" id="CP001614">
    <property type="protein sequence ID" value="ACR11131.1"/>
    <property type="molecule type" value="Genomic_DNA"/>
</dbReference>